<dbReference type="KEGG" id="apra:G3A50_14980"/>
<feature type="transmembrane region" description="Helical" evidence="5">
    <location>
        <begin position="46"/>
        <end position="65"/>
    </location>
</feature>
<dbReference type="RefSeq" id="WP_163076014.1">
    <property type="nucleotide sequence ID" value="NZ_CP048630.1"/>
</dbReference>
<keyword evidence="2 5" id="KW-0812">Transmembrane</keyword>
<proteinExistence type="predicted"/>
<accession>A0A6P1YNF2</accession>
<feature type="transmembrane region" description="Helical" evidence="5">
    <location>
        <begin position="16"/>
        <end position="34"/>
    </location>
</feature>
<dbReference type="InterPro" id="IPR003752">
    <property type="entry name" value="DiS_bond_form_DsbB/BdbC"/>
</dbReference>
<comment type="subcellular location">
    <subcellularLocation>
        <location evidence="1">Membrane</location>
        <topology evidence="1">Multi-pass membrane protein</topology>
    </subcellularLocation>
</comment>
<dbReference type="InterPro" id="IPR023380">
    <property type="entry name" value="DsbB-like_sf"/>
</dbReference>
<evidence type="ECO:0000256" key="5">
    <source>
        <dbReference type="SAM" id="Phobius"/>
    </source>
</evidence>
<keyword evidence="4 5" id="KW-0472">Membrane</keyword>
<keyword evidence="7" id="KW-1185">Reference proteome</keyword>
<feature type="transmembrane region" description="Helical" evidence="5">
    <location>
        <begin position="145"/>
        <end position="164"/>
    </location>
</feature>
<organism evidence="6 7">
    <name type="scientific">Ancylobacter pratisalsi</name>
    <dbReference type="NCBI Taxonomy" id="1745854"/>
    <lineage>
        <taxon>Bacteria</taxon>
        <taxon>Pseudomonadati</taxon>
        <taxon>Pseudomonadota</taxon>
        <taxon>Alphaproteobacteria</taxon>
        <taxon>Hyphomicrobiales</taxon>
        <taxon>Xanthobacteraceae</taxon>
        <taxon>Ancylobacter</taxon>
    </lineage>
</organism>
<dbReference type="Pfam" id="PF02600">
    <property type="entry name" value="DsbB"/>
    <property type="match status" value="1"/>
</dbReference>
<evidence type="ECO:0000313" key="7">
    <source>
        <dbReference type="Proteomes" id="UP000464751"/>
    </source>
</evidence>
<dbReference type="GO" id="GO:0016020">
    <property type="term" value="C:membrane"/>
    <property type="evidence" value="ECO:0007669"/>
    <property type="project" value="UniProtKB-SubCell"/>
</dbReference>
<dbReference type="Gene3D" id="1.20.1550.10">
    <property type="entry name" value="DsbB-like"/>
    <property type="match status" value="1"/>
</dbReference>
<dbReference type="GO" id="GO:0006457">
    <property type="term" value="P:protein folding"/>
    <property type="evidence" value="ECO:0007669"/>
    <property type="project" value="InterPro"/>
</dbReference>
<protein>
    <submittedName>
        <fullName evidence="6">Disulfide bond formation protein B</fullName>
    </submittedName>
</protein>
<evidence type="ECO:0000256" key="1">
    <source>
        <dbReference type="ARBA" id="ARBA00004141"/>
    </source>
</evidence>
<sequence>MTDAANTFLTPERARVLNGLGVLAISAVLVFAFFDQFVGGDLPCPLCILQRVGFVGVGFGLALNLRFGPRPSHYGVAILSAVAGGDISVRQTLLHIVPGTGTYGEAFFGLHFYTWGVVLSCLIVVGCALLLLFDRQFEPSDSPPRAFGAFAFGAFGLVALLTLANGVSTVLECGGGLCPDNPTHYLLLQDAPPAP</sequence>
<evidence type="ECO:0000313" key="6">
    <source>
        <dbReference type="EMBL" id="QIB34869.1"/>
    </source>
</evidence>
<reference evidence="6 7" key="1">
    <citation type="submission" date="2020-02" db="EMBL/GenBank/DDBJ databases">
        <authorList>
            <person name="Li G."/>
        </authorList>
    </citation>
    <scope>NUCLEOTIDE SEQUENCE [LARGE SCALE GENOMIC DNA]</scope>
    <source>
        <strain evidence="6 7">DSM 102029</strain>
    </source>
</reference>
<dbReference type="GO" id="GO:0015035">
    <property type="term" value="F:protein-disulfide reductase activity"/>
    <property type="evidence" value="ECO:0007669"/>
    <property type="project" value="InterPro"/>
</dbReference>
<dbReference type="Proteomes" id="UP000464751">
    <property type="component" value="Chromosome"/>
</dbReference>
<evidence type="ECO:0000256" key="3">
    <source>
        <dbReference type="ARBA" id="ARBA00022989"/>
    </source>
</evidence>
<keyword evidence="3 5" id="KW-1133">Transmembrane helix</keyword>
<gene>
    <name evidence="6" type="ORF">G3A50_14980</name>
</gene>
<name>A0A6P1YNF2_9HYPH</name>
<dbReference type="AlphaFoldDB" id="A0A6P1YNF2"/>
<evidence type="ECO:0000256" key="4">
    <source>
        <dbReference type="ARBA" id="ARBA00023136"/>
    </source>
</evidence>
<dbReference type="SUPFAM" id="SSF158442">
    <property type="entry name" value="DsbB-like"/>
    <property type="match status" value="1"/>
</dbReference>
<evidence type="ECO:0000256" key="2">
    <source>
        <dbReference type="ARBA" id="ARBA00022692"/>
    </source>
</evidence>
<dbReference type="EMBL" id="CP048630">
    <property type="protein sequence ID" value="QIB34869.1"/>
    <property type="molecule type" value="Genomic_DNA"/>
</dbReference>
<feature type="transmembrane region" description="Helical" evidence="5">
    <location>
        <begin position="112"/>
        <end position="133"/>
    </location>
</feature>